<comment type="subcellular location">
    <subcellularLocation>
        <location evidence="1">Cell membrane</location>
        <topology evidence="1">Single-pass membrane protein</topology>
    </subcellularLocation>
</comment>
<evidence type="ECO:0000256" key="9">
    <source>
        <dbReference type="ARBA" id="ARBA00023588"/>
    </source>
</evidence>
<accession>A0A558BVC9</accession>
<organism evidence="14 15">
    <name type="scientific">Hymenobacter setariae</name>
    <dbReference type="NCBI Taxonomy" id="2594794"/>
    <lineage>
        <taxon>Bacteria</taxon>
        <taxon>Pseudomonadati</taxon>
        <taxon>Bacteroidota</taxon>
        <taxon>Cytophagia</taxon>
        <taxon>Cytophagales</taxon>
        <taxon>Hymenobacteraceae</taxon>
        <taxon>Hymenobacter</taxon>
    </lineage>
</organism>
<dbReference type="RefSeq" id="WP_144848372.1">
    <property type="nucleotide sequence ID" value="NZ_VMRJ01000003.1"/>
</dbReference>
<reference evidence="14 15" key="1">
    <citation type="submission" date="2019-07" db="EMBL/GenBank/DDBJ databases">
        <title>Hymenobacter sp. straun FUR1 Genome sequencing and assembly.</title>
        <authorList>
            <person name="Chhetri G."/>
        </authorList>
    </citation>
    <scope>NUCLEOTIDE SEQUENCE [LARGE SCALE GENOMIC DNA]</scope>
    <source>
        <strain evidence="14 15">Fur1</strain>
    </source>
</reference>
<evidence type="ECO:0000313" key="14">
    <source>
        <dbReference type="EMBL" id="TVT40449.1"/>
    </source>
</evidence>
<dbReference type="GO" id="GO:0005886">
    <property type="term" value="C:plasma membrane"/>
    <property type="evidence" value="ECO:0007669"/>
    <property type="project" value="UniProtKB-SubCell"/>
</dbReference>
<dbReference type="Proteomes" id="UP000317624">
    <property type="component" value="Unassembled WGS sequence"/>
</dbReference>
<keyword evidence="8" id="KW-0012">Acyltransferase</keyword>
<dbReference type="GO" id="GO:0016746">
    <property type="term" value="F:acyltransferase activity"/>
    <property type="evidence" value="ECO:0007669"/>
    <property type="project" value="UniProtKB-KW"/>
</dbReference>
<evidence type="ECO:0000256" key="2">
    <source>
        <dbReference type="ARBA" id="ARBA00022475"/>
    </source>
</evidence>
<evidence type="ECO:0000256" key="13">
    <source>
        <dbReference type="SAM" id="Phobius"/>
    </source>
</evidence>
<comment type="pathway">
    <text evidence="9">Carotenoid biosynthesis; staphyloxanthin biosynthesis; staphyloxanthin from farnesyl diphosphate: step 5/5.</text>
</comment>
<evidence type="ECO:0000256" key="11">
    <source>
        <dbReference type="ARBA" id="ARBA00023667"/>
    </source>
</evidence>
<keyword evidence="15" id="KW-1185">Reference proteome</keyword>
<name>A0A558BVC9_9BACT</name>
<dbReference type="UniPathway" id="UPA00029">
    <property type="reaction ID" value="UER00560"/>
</dbReference>
<evidence type="ECO:0000256" key="12">
    <source>
        <dbReference type="ARBA" id="ARBA00025324"/>
    </source>
</evidence>
<dbReference type="Pfam" id="PF18927">
    <property type="entry name" value="CrtO"/>
    <property type="match status" value="1"/>
</dbReference>
<keyword evidence="4 13" id="KW-0812">Transmembrane</keyword>
<protein>
    <recommendedName>
        <fullName evidence="11">Glycosyl-4,4'-diaponeurosporenoate acyltransferase</fullName>
    </recommendedName>
</protein>
<evidence type="ECO:0000256" key="1">
    <source>
        <dbReference type="ARBA" id="ARBA00004162"/>
    </source>
</evidence>
<evidence type="ECO:0000313" key="15">
    <source>
        <dbReference type="Proteomes" id="UP000317624"/>
    </source>
</evidence>
<feature type="transmembrane region" description="Helical" evidence="13">
    <location>
        <begin position="129"/>
        <end position="146"/>
    </location>
</feature>
<dbReference type="AlphaFoldDB" id="A0A558BVC9"/>
<keyword evidence="5" id="KW-0732">Signal</keyword>
<dbReference type="EMBL" id="VMRJ01000003">
    <property type="protein sequence ID" value="TVT40449.1"/>
    <property type="molecule type" value="Genomic_DNA"/>
</dbReference>
<evidence type="ECO:0000256" key="8">
    <source>
        <dbReference type="ARBA" id="ARBA00023315"/>
    </source>
</evidence>
<dbReference type="InterPro" id="IPR044021">
    <property type="entry name" value="CrtO"/>
</dbReference>
<sequence length="185" mass="21421">MPAAEPRRATPSPAVVAFCNAVPNVLWSVLSLVPLVVFCYQHVARPWLYGFVALSLLVYAWPTAWLRHLQLSARPAVYRKLRVPALNHLTQHGTLVNRLLRHRYPQYQYLPPRANLAKVVSTSYHLERFHWVMLVYFLLTTGYAVALGHWGWAGLLSLLNVGYNLYPIWLQQYLRLRLRQLPRLG</sequence>
<evidence type="ECO:0000256" key="5">
    <source>
        <dbReference type="ARBA" id="ARBA00022729"/>
    </source>
</evidence>
<keyword evidence="7 13" id="KW-0472">Membrane</keyword>
<keyword evidence="2" id="KW-1003">Cell membrane</keyword>
<keyword evidence="3" id="KW-0808">Transferase</keyword>
<keyword evidence="6 13" id="KW-1133">Transmembrane helix</keyword>
<feature type="transmembrane region" description="Helical" evidence="13">
    <location>
        <begin position="47"/>
        <end position="66"/>
    </location>
</feature>
<comment type="caution">
    <text evidence="14">The sequence shown here is derived from an EMBL/GenBank/DDBJ whole genome shotgun (WGS) entry which is preliminary data.</text>
</comment>
<evidence type="ECO:0000256" key="10">
    <source>
        <dbReference type="ARBA" id="ARBA00023603"/>
    </source>
</evidence>
<comment type="similarity">
    <text evidence="10">Belongs to the acyltransferase CrtO family.</text>
</comment>
<proteinExistence type="inferred from homology"/>
<dbReference type="OrthoDB" id="883215at2"/>
<comment type="function">
    <text evidence="12">Catalyzes the acylation of glycosyl-4,4'-diaponeurosporenoate, i.e. the esterification of glucose at the C6'' position with the carboxyl group of the C(15) fatty acid 12-methyltetradecanoic acid, to yield staphyloxanthin. This is the last step in the biosynthesis of this orange pigment, present in most staphylococci strains.</text>
</comment>
<evidence type="ECO:0000256" key="7">
    <source>
        <dbReference type="ARBA" id="ARBA00023136"/>
    </source>
</evidence>
<evidence type="ECO:0000256" key="4">
    <source>
        <dbReference type="ARBA" id="ARBA00022692"/>
    </source>
</evidence>
<evidence type="ECO:0000256" key="3">
    <source>
        <dbReference type="ARBA" id="ARBA00022679"/>
    </source>
</evidence>
<gene>
    <name evidence="14" type="ORF">FNT36_13290</name>
</gene>
<feature type="transmembrane region" description="Helical" evidence="13">
    <location>
        <begin position="12"/>
        <end position="35"/>
    </location>
</feature>
<evidence type="ECO:0000256" key="6">
    <source>
        <dbReference type="ARBA" id="ARBA00022989"/>
    </source>
</evidence>